<reference evidence="3" key="1">
    <citation type="submission" date="2020-04" db="EMBL/GenBank/DDBJ databases">
        <authorList>
            <person name="Zhang T."/>
        </authorList>
    </citation>
    <scope>NUCLEOTIDE SEQUENCE</scope>
    <source>
        <strain evidence="3">HKST-UBA01</strain>
    </source>
</reference>
<gene>
    <name evidence="3" type="ORF">KC729_10810</name>
</gene>
<evidence type="ECO:0000256" key="1">
    <source>
        <dbReference type="ARBA" id="ARBA00023125"/>
    </source>
</evidence>
<evidence type="ECO:0000313" key="4">
    <source>
        <dbReference type="Proteomes" id="UP000697710"/>
    </source>
</evidence>
<dbReference type="Pfam" id="PF01381">
    <property type="entry name" value="HTH_3"/>
    <property type="match status" value="1"/>
</dbReference>
<dbReference type="GO" id="GO:0003700">
    <property type="term" value="F:DNA-binding transcription factor activity"/>
    <property type="evidence" value="ECO:0007669"/>
    <property type="project" value="TreeGrafter"/>
</dbReference>
<comment type="caution">
    <text evidence="3">The sequence shown here is derived from an EMBL/GenBank/DDBJ whole genome shotgun (WGS) entry which is preliminary data.</text>
</comment>
<dbReference type="Proteomes" id="UP000697710">
    <property type="component" value="Unassembled WGS sequence"/>
</dbReference>
<reference evidence="3" key="2">
    <citation type="journal article" date="2021" name="Microbiome">
        <title>Successional dynamics and alternative stable states in a saline activated sludge microbial community over 9 years.</title>
        <authorList>
            <person name="Wang Y."/>
            <person name="Ye J."/>
            <person name="Ju F."/>
            <person name="Liu L."/>
            <person name="Boyd J.A."/>
            <person name="Deng Y."/>
            <person name="Parks D.H."/>
            <person name="Jiang X."/>
            <person name="Yin X."/>
            <person name="Woodcroft B.J."/>
            <person name="Tyson G.W."/>
            <person name="Hugenholtz P."/>
            <person name="Polz M.F."/>
            <person name="Zhang T."/>
        </authorList>
    </citation>
    <scope>NUCLEOTIDE SEQUENCE</scope>
    <source>
        <strain evidence="3">HKST-UBA01</strain>
    </source>
</reference>
<dbReference type="GO" id="GO:0005829">
    <property type="term" value="C:cytosol"/>
    <property type="evidence" value="ECO:0007669"/>
    <property type="project" value="TreeGrafter"/>
</dbReference>
<dbReference type="SUPFAM" id="SSF47413">
    <property type="entry name" value="lambda repressor-like DNA-binding domains"/>
    <property type="match status" value="1"/>
</dbReference>
<proteinExistence type="predicted"/>
<dbReference type="InterPro" id="IPR010982">
    <property type="entry name" value="Lambda_DNA-bd_dom_sf"/>
</dbReference>
<name>A0A956M1D6_UNCEI</name>
<sequence length="184" mass="19960">MRIRHVRQQQHKTLRDVESASGFSSTHISEIERGRTSPTIGALIQIAHALEKDPSYFIEERELDEVRVTTMSQRPAVDPAVFDVAGTGIQVDGLTTGILGGRLYGVEISLDPGANGRVSRMPEPVDVACICAQGAVELGIGDAVYRLDLEDSLHAVMDEHFSLRNAGTEPARLILFLDPGLSQA</sequence>
<dbReference type="AlphaFoldDB" id="A0A956M1D6"/>
<keyword evidence="1" id="KW-0238">DNA-binding</keyword>
<evidence type="ECO:0000313" key="3">
    <source>
        <dbReference type="EMBL" id="MCA9728165.1"/>
    </source>
</evidence>
<dbReference type="InterPro" id="IPR011051">
    <property type="entry name" value="RmlC_Cupin_sf"/>
</dbReference>
<accession>A0A956M1D6</accession>
<organism evidence="3 4">
    <name type="scientific">Eiseniibacteriota bacterium</name>
    <dbReference type="NCBI Taxonomy" id="2212470"/>
    <lineage>
        <taxon>Bacteria</taxon>
        <taxon>Candidatus Eiseniibacteriota</taxon>
    </lineage>
</organism>
<dbReference type="Gene3D" id="2.60.120.10">
    <property type="entry name" value="Jelly Rolls"/>
    <property type="match status" value="1"/>
</dbReference>
<dbReference type="Gene3D" id="1.10.260.40">
    <property type="entry name" value="lambda repressor-like DNA-binding domains"/>
    <property type="match status" value="1"/>
</dbReference>
<dbReference type="InterPro" id="IPR050807">
    <property type="entry name" value="TransReg_Diox_bact_type"/>
</dbReference>
<dbReference type="InterPro" id="IPR001387">
    <property type="entry name" value="Cro/C1-type_HTH"/>
</dbReference>
<dbReference type="PANTHER" id="PTHR46797">
    <property type="entry name" value="HTH-TYPE TRANSCRIPTIONAL REGULATOR"/>
    <property type="match status" value="1"/>
</dbReference>
<dbReference type="SUPFAM" id="SSF51182">
    <property type="entry name" value="RmlC-like cupins"/>
    <property type="match status" value="1"/>
</dbReference>
<dbReference type="PROSITE" id="PS50943">
    <property type="entry name" value="HTH_CROC1"/>
    <property type="match status" value="1"/>
</dbReference>
<evidence type="ECO:0000259" key="2">
    <source>
        <dbReference type="PROSITE" id="PS50943"/>
    </source>
</evidence>
<dbReference type="InterPro" id="IPR014710">
    <property type="entry name" value="RmlC-like_jellyroll"/>
</dbReference>
<dbReference type="SMART" id="SM00530">
    <property type="entry name" value="HTH_XRE"/>
    <property type="match status" value="1"/>
</dbReference>
<feature type="domain" description="HTH cro/C1-type" evidence="2">
    <location>
        <begin position="3"/>
        <end position="57"/>
    </location>
</feature>
<dbReference type="GO" id="GO:0003677">
    <property type="term" value="F:DNA binding"/>
    <property type="evidence" value="ECO:0007669"/>
    <property type="project" value="UniProtKB-KW"/>
</dbReference>
<dbReference type="EMBL" id="JAGQHR010000314">
    <property type="protein sequence ID" value="MCA9728165.1"/>
    <property type="molecule type" value="Genomic_DNA"/>
</dbReference>
<dbReference type="PANTHER" id="PTHR46797:SF1">
    <property type="entry name" value="METHYLPHOSPHONATE SYNTHASE"/>
    <property type="match status" value="1"/>
</dbReference>
<dbReference type="CDD" id="cd00093">
    <property type="entry name" value="HTH_XRE"/>
    <property type="match status" value="1"/>
</dbReference>
<protein>
    <submittedName>
        <fullName evidence="3">Helix-turn-helix domain-containing protein</fullName>
    </submittedName>
</protein>